<reference evidence="7" key="1">
    <citation type="journal article" date="2020" name="mSystems">
        <title>Genome- and Community-Level Interaction Insights into Carbon Utilization and Element Cycling Functions of Hydrothermarchaeota in Hydrothermal Sediment.</title>
        <authorList>
            <person name="Zhou Z."/>
            <person name="Liu Y."/>
            <person name="Xu W."/>
            <person name="Pan J."/>
            <person name="Luo Z.H."/>
            <person name="Li M."/>
        </authorList>
    </citation>
    <scope>NUCLEOTIDE SEQUENCE [LARGE SCALE GENOMIC DNA]</scope>
    <source>
        <strain evidence="7">SpSt-339</strain>
    </source>
</reference>
<organism evidence="7">
    <name type="scientific">Schlesneria paludicola</name>
    <dbReference type="NCBI Taxonomy" id="360056"/>
    <lineage>
        <taxon>Bacteria</taxon>
        <taxon>Pseudomonadati</taxon>
        <taxon>Planctomycetota</taxon>
        <taxon>Planctomycetia</taxon>
        <taxon>Planctomycetales</taxon>
        <taxon>Planctomycetaceae</taxon>
        <taxon>Schlesneria</taxon>
    </lineage>
</organism>
<dbReference type="SUPFAM" id="SSF50952">
    <property type="entry name" value="Soluble quinoprotein glucose dehydrogenase"/>
    <property type="match status" value="1"/>
</dbReference>
<dbReference type="EMBL" id="DSOK01000152">
    <property type="protein sequence ID" value="HEN14838.1"/>
    <property type="molecule type" value="Genomic_DNA"/>
</dbReference>
<dbReference type="InterPro" id="IPR013427">
    <property type="entry name" value="Haem-bd_dom_put"/>
</dbReference>
<evidence type="ECO:0000256" key="2">
    <source>
        <dbReference type="ARBA" id="ARBA00022723"/>
    </source>
</evidence>
<sequence>MTVRSLCFSAVCLAAMLPVFAADVIPHAQDKPPNEPRDPQTAAKMMTVPEGFVVDVVASEPEIVNPVAMAIDEKGRFWITESLEYPRKEPGPGRDRVKILEDTDGDGQADKFTVFLDGLNIPSGVQVGHGGVWIANSPDILFVPDADRDGVPDGPAQVVVTGFGRTDTHELPNSLTWGPDGWLYGLNGVFNFSHVKYPESNPNYKPDHPGWPITCAMFRIHPRTREFQVFCEGTSNPWGIAFNDEGDAFVSACVIDHLWHLVETGYYHRQGGPYPPHTWKIESIVKHKHQKAAYCGITWFDSDAYPEQYRRKLYMGNIHGGCINVDRIERNGSTYAGFGEPDFLTANDAWFMPVVQKTGPDGCLYILDWYDRYHCYQDANRDPAGIDRLKGRLYRVRYQGEPGAVRPRSLALDLGSETDDQLIEKLGHANVWMRETAQRVLQERHNPASERKLRDLVLKSAASTTQQRHAWFALLGYDVVTMETWQNLSFVGDLFNSEDPFLRSWAARLLTTQGLKELGRPGSVDSMDGDLGGLALGALEDRDPRVRLQGLIYVTQLSRQRQSYMALEDGLMTAFRQCGDDPLLQRTAWQALKAYGVRYPRLVGNFLADPEIQAASIGQELTPRLVDWLIAQPRVESALIASTLNTLIEKQLTSSAAGLLNQLARKVQSGELKGESLDQLKAALIEPLKPMLGTESKHPLRLEASLLALSWREPGAVGTARSLVLNADESAARRLAAYNALIAAQDGCVEQVAREIFSRGDNEPTPFVGDVLASLGRSERESLGDAVVKYLPTMSPELQPKAVELLTQRPAWAKELLTAIGEKKIPATAINVNQARKLAESKDESVRTLLAKHWGQVRDGRSPDRDRIIAEMRALIRKTPGDAVKGQAAFKKVCAQCHKMYGEGAEVGPDITLNGRNDYTQLLSNVFDPSLVIGAGYRSFTVATEDGRVINGLLVEDSPQRVVLKVQGGKQEIIARDDIDVFKVSELSLMPEQLERQLTPQEIVDLFAYITLDKPPSDPTARRLPGVYDVSPREATDPADFAAIVQEVAPGITQVTSGEGGVALLKEHLGRPGVVRTHPVSRDKPAELSGKFAIPAGKKSTLMVDVSHDPRGDWRLVVYAGSGGRVIDEMVSKSTCGPDGWATFTADLTKFAGQEVQLRLWNQANDWFYEFGYWGSVRVVSE</sequence>
<keyword evidence="2 4" id="KW-0479">Metal-binding</keyword>
<evidence type="ECO:0000256" key="3">
    <source>
        <dbReference type="ARBA" id="ARBA00023004"/>
    </source>
</evidence>
<evidence type="ECO:0000259" key="6">
    <source>
        <dbReference type="PROSITE" id="PS51007"/>
    </source>
</evidence>
<dbReference type="NCBIfam" id="TIGR02604">
    <property type="entry name" value="Piru_Ver_Nterm"/>
    <property type="match status" value="1"/>
</dbReference>
<dbReference type="NCBIfam" id="TIGR02603">
    <property type="entry name" value="CxxCH_TIGR02603"/>
    <property type="match status" value="1"/>
</dbReference>
<protein>
    <submittedName>
        <fullName evidence="7">C-type cytochrome</fullName>
    </submittedName>
</protein>
<keyword evidence="1 4" id="KW-0349">Heme</keyword>
<feature type="chain" id="PRO_5028004822" evidence="5">
    <location>
        <begin position="22"/>
        <end position="1182"/>
    </location>
</feature>
<proteinExistence type="predicted"/>
<dbReference type="Gene3D" id="1.10.760.10">
    <property type="entry name" value="Cytochrome c-like domain"/>
    <property type="match status" value="1"/>
</dbReference>
<keyword evidence="3 4" id="KW-0408">Iron</keyword>
<dbReference type="PANTHER" id="PTHR33546">
    <property type="entry name" value="LARGE, MULTIFUNCTIONAL SECRETED PROTEIN-RELATED"/>
    <property type="match status" value="1"/>
</dbReference>
<evidence type="ECO:0000313" key="7">
    <source>
        <dbReference type="EMBL" id="HEN14838.1"/>
    </source>
</evidence>
<dbReference type="PROSITE" id="PS51007">
    <property type="entry name" value="CYTC"/>
    <property type="match status" value="1"/>
</dbReference>
<dbReference type="GO" id="GO:0046872">
    <property type="term" value="F:metal ion binding"/>
    <property type="evidence" value="ECO:0007669"/>
    <property type="project" value="UniProtKB-KW"/>
</dbReference>
<dbReference type="InterPro" id="IPR011989">
    <property type="entry name" value="ARM-like"/>
</dbReference>
<dbReference type="Gene3D" id="1.25.10.10">
    <property type="entry name" value="Leucine-rich Repeat Variant"/>
    <property type="match status" value="1"/>
</dbReference>
<dbReference type="Gene3D" id="2.120.10.30">
    <property type="entry name" value="TolB, C-terminal domain"/>
    <property type="match status" value="1"/>
</dbReference>
<dbReference type="InterPro" id="IPR011042">
    <property type="entry name" value="6-blade_b-propeller_TolB-like"/>
</dbReference>
<dbReference type="PANTHER" id="PTHR33546:SF1">
    <property type="entry name" value="LARGE, MULTIFUNCTIONAL SECRETED PROTEIN"/>
    <property type="match status" value="1"/>
</dbReference>
<dbReference type="InterPro" id="IPR016024">
    <property type="entry name" value="ARM-type_fold"/>
</dbReference>
<feature type="domain" description="Cytochrome c" evidence="6">
    <location>
        <begin position="881"/>
        <end position="1014"/>
    </location>
</feature>
<dbReference type="GO" id="GO:0020037">
    <property type="term" value="F:heme binding"/>
    <property type="evidence" value="ECO:0007669"/>
    <property type="project" value="InterPro"/>
</dbReference>
<gene>
    <name evidence="7" type="ORF">ENQ76_05130</name>
</gene>
<comment type="caution">
    <text evidence="7">The sequence shown here is derived from an EMBL/GenBank/DDBJ whole genome shotgun (WGS) entry which is preliminary data.</text>
</comment>
<dbReference type="Pfam" id="PF23500">
    <property type="entry name" value="DUF7133"/>
    <property type="match status" value="1"/>
</dbReference>
<feature type="signal peptide" evidence="5">
    <location>
        <begin position="1"/>
        <end position="21"/>
    </location>
</feature>
<dbReference type="GO" id="GO:0009055">
    <property type="term" value="F:electron transfer activity"/>
    <property type="evidence" value="ECO:0007669"/>
    <property type="project" value="InterPro"/>
</dbReference>
<dbReference type="InterPro" id="IPR036909">
    <property type="entry name" value="Cyt_c-like_dom_sf"/>
</dbReference>
<keyword evidence="5" id="KW-0732">Signal</keyword>
<name>A0A7C2JZU9_9PLAN</name>
<evidence type="ECO:0000256" key="5">
    <source>
        <dbReference type="SAM" id="SignalP"/>
    </source>
</evidence>
<dbReference type="InterPro" id="IPR009056">
    <property type="entry name" value="Cyt_c-like_dom"/>
</dbReference>
<dbReference type="SUPFAM" id="SSF46626">
    <property type="entry name" value="Cytochrome c"/>
    <property type="match status" value="1"/>
</dbReference>
<accession>A0A7C2JZU9</accession>
<dbReference type="InterPro" id="IPR011041">
    <property type="entry name" value="Quinoprot_gluc/sorb_DH_b-prop"/>
</dbReference>
<dbReference type="InterPro" id="IPR013428">
    <property type="entry name" value="Membrane-bound_put_N"/>
</dbReference>
<evidence type="ECO:0000256" key="4">
    <source>
        <dbReference type="PROSITE-ProRule" id="PRU00433"/>
    </source>
</evidence>
<evidence type="ECO:0000256" key="1">
    <source>
        <dbReference type="ARBA" id="ARBA00022617"/>
    </source>
</evidence>
<dbReference type="SUPFAM" id="SSF48371">
    <property type="entry name" value="ARM repeat"/>
    <property type="match status" value="1"/>
</dbReference>
<dbReference type="AlphaFoldDB" id="A0A7C2JZU9"/>
<dbReference type="InterPro" id="IPR055557">
    <property type="entry name" value="DUF7133"/>
</dbReference>